<accession>A0A1B7ZE78</accession>
<dbReference type="EMBL" id="LZFP01000001">
    <property type="protein sequence ID" value="OBR41841.1"/>
    <property type="molecule type" value="Genomic_DNA"/>
</dbReference>
<evidence type="ECO:0000313" key="1">
    <source>
        <dbReference type="EMBL" id="OBR41841.1"/>
    </source>
</evidence>
<dbReference type="KEGG" id="mart:BTR34_08520"/>
<dbReference type="AlphaFoldDB" id="A0A1B7ZE78"/>
<protein>
    <submittedName>
        <fullName evidence="1">Uncharacterized protein</fullName>
    </submittedName>
</protein>
<dbReference type="RefSeq" id="WP_074472121.1">
    <property type="nucleotide sequence ID" value="NZ_CP018760.1"/>
</dbReference>
<name>A0A1B7ZE78_9FLAO</name>
<gene>
    <name evidence="1" type="ORF">A9200_00170</name>
</gene>
<dbReference type="Proteomes" id="UP000092164">
    <property type="component" value="Unassembled WGS sequence"/>
</dbReference>
<dbReference type="STRING" id="1836467.BTR34_08520"/>
<keyword evidence="2" id="KW-1185">Reference proteome</keyword>
<proteinExistence type="predicted"/>
<organism evidence="1 2">
    <name type="scientific">Maribacter hydrothermalis</name>
    <dbReference type="NCBI Taxonomy" id="1836467"/>
    <lineage>
        <taxon>Bacteria</taxon>
        <taxon>Pseudomonadati</taxon>
        <taxon>Bacteroidota</taxon>
        <taxon>Flavobacteriia</taxon>
        <taxon>Flavobacteriales</taxon>
        <taxon>Flavobacteriaceae</taxon>
        <taxon>Maribacter</taxon>
    </lineage>
</organism>
<dbReference type="OrthoDB" id="9997982at2"/>
<evidence type="ECO:0000313" key="2">
    <source>
        <dbReference type="Proteomes" id="UP000092164"/>
    </source>
</evidence>
<sequence>MEKRSCLVVFESSMERRYAQMAEIHGFTLYNVGLINDWKNSFIDNLKTRINSKELLYQKRALMIQFLKDNDFNNIFLSNAEGYVSKNFIPSIQKEIPNVKVIALQHGLFPLKHSVFKEIPRDLINTLVHKVKGIFPLGSGFGGIILDEYYVYSEREKEFLVSKRGWSPTSVIVDIKFIKPEIYQQYVALKKVKNSDEVTAVFLLQGLFIAGLCSEKNEMQLIERTINYLSKKYTKVLIKEHPACEGRLKQILLPDNVSEASNLFESFSKANDAYSFFSTALIDAKIFNLKTVGISSKSIKVDKEIYDNFDLNIDFEKDIAS</sequence>
<reference evidence="2" key="1">
    <citation type="submission" date="2016-06" db="EMBL/GenBank/DDBJ databases">
        <authorList>
            <person name="Zhan P."/>
        </authorList>
    </citation>
    <scope>NUCLEOTIDE SEQUENCE [LARGE SCALE GENOMIC DNA]</scope>
    <source>
        <strain evidence="2">T28</strain>
    </source>
</reference>
<comment type="caution">
    <text evidence="1">The sequence shown here is derived from an EMBL/GenBank/DDBJ whole genome shotgun (WGS) entry which is preliminary data.</text>
</comment>